<sequence>MASSSSGTPRSQKGNFRNWTELPDEITSSILSRLGAIEILESAQKVCMKWRTVFKDPLMWRTIDMRNDGDFDDELPYDVEKMCRHAVDRSRGGLVDINIEYFGTDDLLRYIALRSSGIRRLRIAHCDEITDEGLSKMAKRLSLLHDLDISLCQLSCKSVQVVGRSCPRLTSFKWNKEWFRIWDDDSDDDYDSDGEPRPPAPYNKPDDSDALAIARTMPGLIHLQLFGNKMTDNGLRKILDCCPHLKSLDLRHCFNLSLGGDLELRCVERIKKLWLPNDSTKGYEFAARYDGFCHRWTELPDDITFSILSRLGTVDILENAQKVCMKWRRICKDPRMWHTVDMRNNGDPNLPYSLDRMCRHAVNRSAGNLVDINIESFGEFELLQYITNSSSKIRRLRMVCCYGICDEGLSEVVSKFPMLEDIDFTLCKNITHRSLKLIGRCCPLLKSLKVNNEWHKYPDDWFNDDSDDEFSLNRDEDAIAVAQTMPGLRHLQLFGNQITNEGLKKILDGCPHLESLDLRHCFNLDLGGDLGRICAERIKKPLLPNDSIAGYEFSPSIDWRNQQLSRHEIPVPHWWDLHGNYDSSD</sequence>
<evidence type="ECO:0000313" key="4">
    <source>
        <dbReference type="Proteomes" id="UP000290289"/>
    </source>
</evidence>
<dbReference type="SUPFAM" id="SSF52075">
    <property type="entry name" value="Outer arm dynein light chain 1"/>
    <property type="match status" value="1"/>
</dbReference>
<dbReference type="InterPro" id="IPR032675">
    <property type="entry name" value="LRR_dom_sf"/>
</dbReference>
<dbReference type="SUPFAM" id="SSF81383">
    <property type="entry name" value="F-box domain"/>
    <property type="match status" value="2"/>
</dbReference>
<gene>
    <name evidence="3" type="ORF">DVH24_011236</name>
</gene>
<comment type="caution">
    <text evidence="3">The sequence shown here is derived from an EMBL/GenBank/DDBJ whole genome shotgun (WGS) entry which is preliminary data.</text>
</comment>
<feature type="region of interest" description="Disordered" evidence="1">
    <location>
        <begin position="188"/>
        <end position="208"/>
    </location>
</feature>
<evidence type="ECO:0000256" key="1">
    <source>
        <dbReference type="SAM" id="MobiDB-lite"/>
    </source>
</evidence>
<dbReference type="PROSITE" id="PS50181">
    <property type="entry name" value="FBOX"/>
    <property type="match status" value="2"/>
</dbReference>
<dbReference type="InterPro" id="IPR006553">
    <property type="entry name" value="Leu-rich_rpt_Cys-con_subtyp"/>
</dbReference>
<dbReference type="STRING" id="3750.A0A498K0M9"/>
<dbReference type="Pfam" id="PF13516">
    <property type="entry name" value="LRR_6"/>
    <property type="match status" value="5"/>
</dbReference>
<dbReference type="Pfam" id="PF12937">
    <property type="entry name" value="F-box-like"/>
    <property type="match status" value="2"/>
</dbReference>
<evidence type="ECO:0000259" key="2">
    <source>
        <dbReference type="PROSITE" id="PS50181"/>
    </source>
</evidence>
<dbReference type="PANTHER" id="PTHR38926">
    <property type="entry name" value="F-BOX DOMAIN CONTAINING PROTEIN, EXPRESSED"/>
    <property type="match status" value="1"/>
</dbReference>
<keyword evidence="4" id="KW-1185">Reference proteome</keyword>
<dbReference type="Gene3D" id="3.80.10.10">
    <property type="entry name" value="Ribonuclease Inhibitor"/>
    <property type="match status" value="3"/>
</dbReference>
<evidence type="ECO:0000313" key="3">
    <source>
        <dbReference type="EMBL" id="RXH98911.1"/>
    </source>
</evidence>
<dbReference type="Proteomes" id="UP000290289">
    <property type="component" value="Chromosome 5"/>
</dbReference>
<dbReference type="SMART" id="SM00367">
    <property type="entry name" value="LRR_CC"/>
    <property type="match status" value="8"/>
</dbReference>
<dbReference type="InterPro" id="IPR036047">
    <property type="entry name" value="F-box-like_dom_sf"/>
</dbReference>
<dbReference type="CDD" id="cd22164">
    <property type="entry name" value="F-box_AtSKIP19-like"/>
    <property type="match status" value="2"/>
</dbReference>
<accession>A0A498K0M9</accession>
<organism evidence="3 4">
    <name type="scientific">Malus domestica</name>
    <name type="common">Apple</name>
    <name type="synonym">Pyrus malus</name>
    <dbReference type="NCBI Taxonomy" id="3750"/>
    <lineage>
        <taxon>Eukaryota</taxon>
        <taxon>Viridiplantae</taxon>
        <taxon>Streptophyta</taxon>
        <taxon>Embryophyta</taxon>
        <taxon>Tracheophyta</taxon>
        <taxon>Spermatophyta</taxon>
        <taxon>Magnoliopsida</taxon>
        <taxon>eudicotyledons</taxon>
        <taxon>Gunneridae</taxon>
        <taxon>Pentapetalae</taxon>
        <taxon>rosids</taxon>
        <taxon>fabids</taxon>
        <taxon>Rosales</taxon>
        <taxon>Rosaceae</taxon>
        <taxon>Amygdaloideae</taxon>
        <taxon>Maleae</taxon>
        <taxon>Malus</taxon>
    </lineage>
</organism>
<dbReference type="InterPro" id="IPR001611">
    <property type="entry name" value="Leu-rich_rpt"/>
</dbReference>
<feature type="domain" description="F-box" evidence="2">
    <location>
        <begin position="293"/>
        <end position="340"/>
    </location>
</feature>
<proteinExistence type="predicted"/>
<dbReference type="InterPro" id="IPR001810">
    <property type="entry name" value="F-box_dom"/>
</dbReference>
<dbReference type="PANTHER" id="PTHR38926:SF2">
    <property type="entry name" value="F-BOX_LRR-REPEAT PROTEIN 21-RELATED"/>
    <property type="match status" value="1"/>
</dbReference>
<dbReference type="SMART" id="SM00256">
    <property type="entry name" value="FBOX"/>
    <property type="match status" value="2"/>
</dbReference>
<dbReference type="AlphaFoldDB" id="A0A498K0M9"/>
<name>A0A498K0M9_MALDO</name>
<reference evidence="3 4" key="1">
    <citation type="submission" date="2018-10" db="EMBL/GenBank/DDBJ databases">
        <title>A high-quality apple genome assembly.</title>
        <authorList>
            <person name="Hu J."/>
        </authorList>
    </citation>
    <scope>NUCLEOTIDE SEQUENCE [LARGE SCALE GENOMIC DNA]</scope>
    <source>
        <strain evidence="4">cv. HFTH1</strain>
        <tissue evidence="3">Young leaf</tissue>
    </source>
</reference>
<dbReference type="SUPFAM" id="SSF52047">
    <property type="entry name" value="RNI-like"/>
    <property type="match status" value="1"/>
</dbReference>
<dbReference type="EMBL" id="RDQH01000331">
    <property type="protein sequence ID" value="RXH98911.1"/>
    <property type="molecule type" value="Genomic_DNA"/>
</dbReference>
<dbReference type="Gene3D" id="1.20.1280.50">
    <property type="match status" value="2"/>
</dbReference>
<feature type="domain" description="F-box" evidence="2">
    <location>
        <begin position="16"/>
        <end position="63"/>
    </location>
</feature>
<protein>
    <recommendedName>
        <fullName evidence="2">F-box domain-containing protein</fullName>
    </recommendedName>
</protein>